<dbReference type="SUPFAM" id="SSF50978">
    <property type="entry name" value="WD40 repeat-like"/>
    <property type="match status" value="1"/>
</dbReference>
<dbReference type="PROSITE" id="PS50082">
    <property type="entry name" value="WD_REPEATS_2"/>
    <property type="match status" value="1"/>
</dbReference>
<dbReference type="InterPro" id="IPR015943">
    <property type="entry name" value="WD40/YVTN_repeat-like_dom_sf"/>
</dbReference>
<comment type="caution">
    <text evidence="5">The sequence shown here is derived from an EMBL/GenBank/DDBJ whole genome shotgun (WGS) entry which is preliminary data.</text>
</comment>
<dbReference type="AlphaFoldDB" id="A0A815YEF3"/>
<evidence type="ECO:0000256" key="4">
    <source>
        <dbReference type="PROSITE-ProRule" id="PRU00221"/>
    </source>
</evidence>
<name>A0A815YEF3_9BILA</name>
<evidence type="ECO:0000313" key="5">
    <source>
        <dbReference type="EMBL" id="CAF1569752.1"/>
    </source>
</evidence>
<keyword evidence="1 4" id="KW-0853">WD repeat</keyword>
<evidence type="ECO:0000313" key="6">
    <source>
        <dbReference type="Proteomes" id="UP000663889"/>
    </source>
</evidence>
<evidence type="ECO:0000256" key="3">
    <source>
        <dbReference type="ARBA" id="ARBA00023306"/>
    </source>
</evidence>
<protein>
    <submittedName>
        <fullName evidence="5">Uncharacterized protein</fullName>
    </submittedName>
</protein>
<keyword evidence="3" id="KW-0131">Cell cycle</keyword>
<organism evidence="5 6">
    <name type="scientific">Rotaria sordida</name>
    <dbReference type="NCBI Taxonomy" id="392033"/>
    <lineage>
        <taxon>Eukaryota</taxon>
        <taxon>Metazoa</taxon>
        <taxon>Spiralia</taxon>
        <taxon>Gnathifera</taxon>
        <taxon>Rotifera</taxon>
        <taxon>Eurotatoria</taxon>
        <taxon>Bdelloidea</taxon>
        <taxon>Philodinida</taxon>
        <taxon>Philodinidae</taxon>
        <taxon>Rotaria</taxon>
    </lineage>
</organism>
<accession>A0A815YEF3</accession>
<sequence>WLFTVVWKYPSMLQSARLTGHTCRVLYLAVSLDGESIVIEAGDETPRFWNVFIKCRANKESDSVLNLFNKIR</sequence>
<dbReference type="Proteomes" id="UP000663889">
    <property type="component" value="Unassembled WGS sequence"/>
</dbReference>
<evidence type="ECO:0000256" key="1">
    <source>
        <dbReference type="ARBA" id="ARBA00022574"/>
    </source>
</evidence>
<dbReference type="PANTHER" id="PTHR19918:SF1">
    <property type="entry name" value="FIZZY-RELATED PROTEIN HOMOLOG"/>
    <property type="match status" value="1"/>
</dbReference>
<dbReference type="PANTHER" id="PTHR19918">
    <property type="entry name" value="CELL DIVISION CYCLE 20 CDC20 FIZZY -RELATED"/>
    <property type="match status" value="1"/>
</dbReference>
<gene>
    <name evidence="5" type="ORF">SEV965_LOCUS39526</name>
</gene>
<keyword evidence="2" id="KW-0677">Repeat</keyword>
<dbReference type="GO" id="GO:1990757">
    <property type="term" value="F:ubiquitin ligase activator activity"/>
    <property type="evidence" value="ECO:0007669"/>
    <property type="project" value="TreeGrafter"/>
</dbReference>
<feature type="repeat" description="WD" evidence="4">
    <location>
        <begin position="18"/>
        <end position="51"/>
    </location>
</feature>
<dbReference type="GO" id="GO:1905786">
    <property type="term" value="P:positive regulation of anaphase-promoting complex-dependent catabolic process"/>
    <property type="evidence" value="ECO:0007669"/>
    <property type="project" value="TreeGrafter"/>
</dbReference>
<evidence type="ECO:0000256" key="2">
    <source>
        <dbReference type="ARBA" id="ARBA00022737"/>
    </source>
</evidence>
<dbReference type="GO" id="GO:0010997">
    <property type="term" value="F:anaphase-promoting complex binding"/>
    <property type="evidence" value="ECO:0007669"/>
    <property type="project" value="InterPro"/>
</dbReference>
<dbReference type="InterPro" id="IPR001680">
    <property type="entry name" value="WD40_rpt"/>
</dbReference>
<dbReference type="InterPro" id="IPR033010">
    <property type="entry name" value="Cdc20/Fizzy"/>
</dbReference>
<proteinExistence type="predicted"/>
<feature type="non-terminal residue" evidence="5">
    <location>
        <position position="1"/>
    </location>
</feature>
<dbReference type="EMBL" id="CAJNOU010014698">
    <property type="protein sequence ID" value="CAF1569752.1"/>
    <property type="molecule type" value="Genomic_DNA"/>
</dbReference>
<reference evidence="5" key="1">
    <citation type="submission" date="2021-02" db="EMBL/GenBank/DDBJ databases">
        <authorList>
            <person name="Nowell W R."/>
        </authorList>
    </citation>
    <scope>NUCLEOTIDE SEQUENCE</scope>
</reference>
<dbReference type="InterPro" id="IPR036322">
    <property type="entry name" value="WD40_repeat_dom_sf"/>
</dbReference>
<dbReference type="GO" id="GO:0031145">
    <property type="term" value="P:anaphase-promoting complex-dependent catabolic process"/>
    <property type="evidence" value="ECO:0007669"/>
    <property type="project" value="TreeGrafter"/>
</dbReference>
<dbReference type="GO" id="GO:0005680">
    <property type="term" value="C:anaphase-promoting complex"/>
    <property type="evidence" value="ECO:0007669"/>
    <property type="project" value="TreeGrafter"/>
</dbReference>
<dbReference type="Gene3D" id="2.130.10.10">
    <property type="entry name" value="YVTN repeat-like/Quinoprotein amine dehydrogenase"/>
    <property type="match status" value="1"/>
</dbReference>